<dbReference type="GO" id="GO:0016460">
    <property type="term" value="C:myosin II complex"/>
    <property type="evidence" value="ECO:0007669"/>
    <property type="project" value="TreeGrafter"/>
</dbReference>
<feature type="region of interest" description="Disordered" evidence="4">
    <location>
        <begin position="1"/>
        <end position="33"/>
    </location>
</feature>
<protein>
    <recommendedName>
        <fullName evidence="1">Calmodulin</fullName>
    </recommendedName>
</protein>
<dbReference type="VEuPathDB" id="FungiDB:PV09_04971"/>
<dbReference type="InterPro" id="IPR011992">
    <property type="entry name" value="EF-hand-dom_pair"/>
</dbReference>
<dbReference type="EMBL" id="KN847543">
    <property type="protein sequence ID" value="KIW03647.1"/>
    <property type="molecule type" value="Genomic_DNA"/>
</dbReference>
<evidence type="ECO:0000256" key="2">
    <source>
        <dbReference type="ARBA" id="ARBA00022737"/>
    </source>
</evidence>
<accession>A0A0D1YSP0</accession>
<proteinExistence type="predicted"/>
<keyword evidence="3" id="KW-0106">Calcium</keyword>
<gene>
    <name evidence="5" type="ORF">PV09_04971</name>
</gene>
<dbReference type="EMBL" id="KN847543">
    <property type="protein sequence ID" value="KIW03648.1"/>
    <property type="molecule type" value="Genomic_DNA"/>
</dbReference>
<dbReference type="AlphaFoldDB" id="A0A0D1YSP0"/>
<evidence type="ECO:0000256" key="1">
    <source>
        <dbReference type="ARBA" id="ARBA00020786"/>
    </source>
</evidence>
<keyword evidence="2" id="KW-0677">Repeat</keyword>
<evidence type="ECO:0000313" key="6">
    <source>
        <dbReference type="Proteomes" id="UP000053259"/>
    </source>
</evidence>
<dbReference type="PANTHER" id="PTHR23048">
    <property type="entry name" value="MYOSIN LIGHT CHAIN 1, 3"/>
    <property type="match status" value="1"/>
</dbReference>
<dbReference type="HOGENOM" id="CLU_061288_5_1_1"/>
<dbReference type="GeneID" id="27312944"/>
<dbReference type="PANTHER" id="PTHR23048:SF59">
    <property type="entry name" value="EF-HAND SUPERFAMILY PROTEIN"/>
    <property type="match status" value="1"/>
</dbReference>
<sequence>MAPKRKPNSTTKSAPRARLSRRAKENNITNEQENEVREAFELFALDNVEGFEDEKEGVLRTDDVRRCLVALGINVKASELPEIIETLDPSDEKYVTYEHFLAYVALVRYNNPQDDDEHHAEREAEVHEAYALFTNNHTGPITLRDLKRVAKILKEDVSDDVLKDMLCEANGEGKDGWRKGVSLEDFKSVMRRAGVFG</sequence>
<organism evidence="5 6">
    <name type="scientific">Verruconis gallopava</name>
    <dbReference type="NCBI Taxonomy" id="253628"/>
    <lineage>
        <taxon>Eukaryota</taxon>
        <taxon>Fungi</taxon>
        <taxon>Dikarya</taxon>
        <taxon>Ascomycota</taxon>
        <taxon>Pezizomycotina</taxon>
        <taxon>Dothideomycetes</taxon>
        <taxon>Pleosporomycetidae</taxon>
        <taxon>Venturiales</taxon>
        <taxon>Sympoventuriaceae</taxon>
        <taxon>Verruconis</taxon>
    </lineage>
</organism>
<evidence type="ECO:0000256" key="4">
    <source>
        <dbReference type="SAM" id="MobiDB-lite"/>
    </source>
</evidence>
<name>A0A0D1YSP0_9PEZI</name>
<dbReference type="InterPro" id="IPR050230">
    <property type="entry name" value="CALM/Myosin/TropC-like"/>
</dbReference>
<dbReference type="OrthoDB" id="26525at2759"/>
<dbReference type="Gene3D" id="1.10.238.10">
    <property type="entry name" value="EF-hand"/>
    <property type="match status" value="2"/>
</dbReference>
<dbReference type="STRING" id="253628.A0A0D1YSP0"/>
<keyword evidence="6" id="KW-1185">Reference proteome</keyword>
<reference evidence="5 6" key="1">
    <citation type="submission" date="2015-01" db="EMBL/GenBank/DDBJ databases">
        <title>The Genome Sequence of Ochroconis gallopava CBS43764.</title>
        <authorList>
            <consortium name="The Broad Institute Genomics Platform"/>
            <person name="Cuomo C."/>
            <person name="de Hoog S."/>
            <person name="Gorbushina A."/>
            <person name="Stielow B."/>
            <person name="Teixiera M."/>
            <person name="Abouelleil A."/>
            <person name="Chapman S.B."/>
            <person name="Priest M."/>
            <person name="Young S.K."/>
            <person name="Wortman J."/>
            <person name="Nusbaum C."/>
            <person name="Birren B."/>
        </authorList>
    </citation>
    <scope>NUCLEOTIDE SEQUENCE [LARGE SCALE GENOMIC DNA]</scope>
    <source>
        <strain evidence="5 6">CBS 43764</strain>
    </source>
</reference>
<dbReference type="RefSeq" id="XP_016213517.1">
    <property type="nucleotide sequence ID" value="XM_016358416.1"/>
</dbReference>
<dbReference type="SUPFAM" id="SSF47473">
    <property type="entry name" value="EF-hand"/>
    <property type="match status" value="1"/>
</dbReference>
<evidence type="ECO:0000313" key="5">
    <source>
        <dbReference type="EMBL" id="KIW03647.1"/>
    </source>
</evidence>
<dbReference type="Proteomes" id="UP000053259">
    <property type="component" value="Unassembled WGS sequence"/>
</dbReference>
<dbReference type="RefSeq" id="XP_016213516.1">
    <property type="nucleotide sequence ID" value="XM_016358415.1"/>
</dbReference>
<evidence type="ECO:0000256" key="3">
    <source>
        <dbReference type="ARBA" id="ARBA00022837"/>
    </source>
</evidence>